<dbReference type="SUPFAM" id="SSF55874">
    <property type="entry name" value="ATPase domain of HSP90 chaperone/DNA topoisomerase II/histidine kinase"/>
    <property type="match status" value="1"/>
</dbReference>
<dbReference type="Gene3D" id="1.20.5.1930">
    <property type="match status" value="1"/>
</dbReference>
<dbReference type="SUPFAM" id="SSF55781">
    <property type="entry name" value="GAF domain-like"/>
    <property type="match status" value="2"/>
</dbReference>
<dbReference type="InterPro" id="IPR050482">
    <property type="entry name" value="Sensor_HK_TwoCompSys"/>
</dbReference>
<dbReference type="Gene3D" id="3.30.565.10">
    <property type="entry name" value="Histidine kinase-like ATPase, C-terminal domain"/>
    <property type="match status" value="1"/>
</dbReference>
<accession>A0ABW0GLQ5</accession>
<comment type="caution">
    <text evidence="6">The sequence shown here is derived from an EMBL/GenBank/DDBJ whole genome shotgun (WGS) entry which is preliminary data.</text>
</comment>
<evidence type="ECO:0000313" key="6">
    <source>
        <dbReference type="EMBL" id="MFC5380419.1"/>
    </source>
</evidence>
<dbReference type="SMART" id="SM00065">
    <property type="entry name" value="GAF"/>
    <property type="match status" value="1"/>
</dbReference>
<dbReference type="PANTHER" id="PTHR24421">
    <property type="entry name" value="NITRATE/NITRITE SENSOR PROTEIN NARX-RELATED"/>
    <property type="match status" value="1"/>
</dbReference>
<evidence type="ECO:0000256" key="2">
    <source>
        <dbReference type="ARBA" id="ARBA00022777"/>
    </source>
</evidence>
<dbReference type="InterPro" id="IPR029016">
    <property type="entry name" value="GAF-like_dom_sf"/>
</dbReference>
<dbReference type="InterPro" id="IPR036890">
    <property type="entry name" value="HATPase_C_sf"/>
</dbReference>
<sequence>MVNDQLVRVVSQIAEGLDLPVVLDRLIDAARETTGARYAAIGVLGPDGLHEEFRHVGMSPEQVARMGHLPRGHGVLGLITRERTAVVTDDIASHPASVGFPPGHPPMHTFLGVPLKVRGTVFGNLYLTDKPGGFTEADQGTVEALAAAASVAVDNARLYRSARDRQQWAEAAAAVTSALLRGLDEEEALEVVASHARRVSGADVAVVALPGIEGTPVVEVVVGDVGGHDLVGLGLAAVRALGDTVSCPLADGDGEAGVLALVRVDGGGRFGPDAVTGAEGFAAQASLSLRLAAERRRGEGRVLLDERARIARDLHDLAVQQLFAVGIELGRLKERDDLAEPVRAHVDSALDGLDTAVDHIRATLRPLKPAPRPATPGEQVARTVRESAVALGFTPSLVDTTDPAAAAAWDANLVHDLLAALAEALANVTRHAHATSVHVRLAVHDDRLHLVVEDDGVGVPERPQRSSGLSNMHARAVLHGGGCTVAPREDGGTRVEWVVPLR</sequence>
<dbReference type="CDD" id="cd16917">
    <property type="entry name" value="HATPase_UhpB-NarQ-NarX-like"/>
    <property type="match status" value="1"/>
</dbReference>
<dbReference type="Gene3D" id="3.30.450.40">
    <property type="match status" value="2"/>
</dbReference>
<keyword evidence="7" id="KW-1185">Reference proteome</keyword>
<keyword evidence="1" id="KW-0808">Transferase</keyword>
<dbReference type="Proteomes" id="UP001596122">
    <property type="component" value="Unassembled WGS sequence"/>
</dbReference>
<evidence type="ECO:0000256" key="3">
    <source>
        <dbReference type="ARBA" id="ARBA00023012"/>
    </source>
</evidence>
<gene>
    <name evidence="6" type="ORF">ACFPJ6_06420</name>
</gene>
<feature type="domain" description="GAF" evidence="4">
    <location>
        <begin position="18"/>
        <end position="163"/>
    </location>
</feature>
<dbReference type="EMBL" id="JBHSLD010000007">
    <property type="protein sequence ID" value="MFC5380419.1"/>
    <property type="molecule type" value="Genomic_DNA"/>
</dbReference>
<evidence type="ECO:0000259" key="4">
    <source>
        <dbReference type="SMART" id="SM00065"/>
    </source>
</evidence>
<organism evidence="6 7">
    <name type="scientific">Aquipuribacter nitratireducens</name>
    <dbReference type="NCBI Taxonomy" id="650104"/>
    <lineage>
        <taxon>Bacteria</taxon>
        <taxon>Bacillati</taxon>
        <taxon>Actinomycetota</taxon>
        <taxon>Actinomycetes</taxon>
        <taxon>Micrococcales</taxon>
        <taxon>Intrasporangiaceae</taxon>
        <taxon>Aquipuribacter</taxon>
    </lineage>
</organism>
<name>A0ABW0GLQ5_9MICO</name>
<evidence type="ECO:0000256" key="1">
    <source>
        <dbReference type="ARBA" id="ARBA00022679"/>
    </source>
</evidence>
<dbReference type="PANTHER" id="PTHR24421:SF56">
    <property type="entry name" value="OXYGEN SENSOR HISTIDINE KINASE RESPONSE REGULATOR DOST"/>
    <property type="match status" value="1"/>
</dbReference>
<dbReference type="InterPro" id="IPR003018">
    <property type="entry name" value="GAF"/>
</dbReference>
<dbReference type="InterPro" id="IPR011712">
    <property type="entry name" value="Sig_transdc_His_kin_sub3_dim/P"/>
</dbReference>
<dbReference type="InterPro" id="IPR003594">
    <property type="entry name" value="HATPase_dom"/>
</dbReference>
<dbReference type="RefSeq" id="WP_340268295.1">
    <property type="nucleotide sequence ID" value="NZ_JBBEOG010000002.1"/>
</dbReference>
<dbReference type="SMART" id="SM00387">
    <property type="entry name" value="HATPase_c"/>
    <property type="match status" value="1"/>
</dbReference>
<keyword evidence="3" id="KW-0902">Two-component regulatory system</keyword>
<keyword evidence="2" id="KW-0418">Kinase</keyword>
<feature type="domain" description="Histidine kinase/HSP90-like ATPase" evidence="5">
    <location>
        <begin position="412"/>
        <end position="502"/>
    </location>
</feature>
<evidence type="ECO:0000259" key="5">
    <source>
        <dbReference type="SMART" id="SM00387"/>
    </source>
</evidence>
<dbReference type="Pfam" id="PF07730">
    <property type="entry name" value="HisKA_3"/>
    <property type="match status" value="1"/>
</dbReference>
<proteinExistence type="predicted"/>
<evidence type="ECO:0000313" key="7">
    <source>
        <dbReference type="Proteomes" id="UP001596122"/>
    </source>
</evidence>
<dbReference type="Pfam" id="PF02518">
    <property type="entry name" value="HATPase_c"/>
    <property type="match status" value="1"/>
</dbReference>
<protein>
    <submittedName>
        <fullName evidence="6">GAF domain-containing protein</fullName>
    </submittedName>
</protein>
<reference evidence="7" key="1">
    <citation type="journal article" date="2019" name="Int. J. Syst. Evol. Microbiol.">
        <title>The Global Catalogue of Microorganisms (GCM) 10K type strain sequencing project: providing services to taxonomists for standard genome sequencing and annotation.</title>
        <authorList>
            <consortium name="The Broad Institute Genomics Platform"/>
            <consortium name="The Broad Institute Genome Sequencing Center for Infectious Disease"/>
            <person name="Wu L."/>
            <person name="Ma J."/>
        </authorList>
    </citation>
    <scope>NUCLEOTIDE SEQUENCE [LARGE SCALE GENOMIC DNA]</scope>
    <source>
        <strain evidence="7">CCUG 43114</strain>
    </source>
</reference>
<dbReference type="Pfam" id="PF13185">
    <property type="entry name" value="GAF_2"/>
    <property type="match status" value="1"/>
</dbReference>